<dbReference type="EC" id="3.2.1.25" evidence="3"/>
<evidence type="ECO:0000256" key="6">
    <source>
        <dbReference type="ARBA" id="ARBA00023295"/>
    </source>
</evidence>
<evidence type="ECO:0000313" key="14">
    <source>
        <dbReference type="EMBL" id="KAF2098291.1"/>
    </source>
</evidence>
<comment type="caution">
    <text evidence="14">The sequence shown here is derived from an EMBL/GenBank/DDBJ whole genome shotgun (WGS) entry which is preliminary data.</text>
</comment>
<reference evidence="14" key="1">
    <citation type="journal article" date="2020" name="Stud. Mycol.">
        <title>101 Dothideomycetes genomes: a test case for predicting lifestyles and emergence of pathogens.</title>
        <authorList>
            <person name="Haridas S."/>
            <person name="Albert R."/>
            <person name="Binder M."/>
            <person name="Bloem J."/>
            <person name="Labutti K."/>
            <person name="Salamov A."/>
            <person name="Andreopoulos B."/>
            <person name="Baker S."/>
            <person name="Barry K."/>
            <person name="Bills G."/>
            <person name="Bluhm B."/>
            <person name="Cannon C."/>
            <person name="Castanera R."/>
            <person name="Culley D."/>
            <person name="Daum C."/>
            <person name="Ezra D."/>
            <person name="Gonzalez J."/>
            <person name="Henrissat B."/>
            <person name="Kuo A."/>
            <person name="Liang C."/>
            <person name="Lipzen A."/>
            <person name="Lutzoni F."/>
            <person name="Magnuson J."/>
            <person name="Mondo S."/>
            <person name="Nolan M."/>
            <person name="Ohm R."/>
            <person name="Pangilinan J."/>
            <person name="Park H.-J."/>
            <person name="Ramirez L."/>
            <person name="Alfaro M."/>
            <person name="Sun H."/>
            <person name="Tritt A."/>
            <person name="Yoshinaga Y."/>
            <person name="Zwiers L.-H."/>
            <person name="Turgeon B."/>
            <person name="Goodwin S."/>
            <person name="Spatafora J."/>
            <person name="Crous P."/>
            <person name="Grigoriev I."/>
        </authorList>
    </citation>
    <scope>NUCLEOTIDE SEQUENCE</scope>
    <source>
        <strain evidence="14">CBS 133067</strain>
    </source>
</reference>
<evidence type="ECO:0000256" key="4">
    <source>
        <dbReference type="ARBA" id="ARBA00022801"/>
    </source>
</evidence>
<feature type="domain" description="Beta-mannosidase-like galactose-binding" evidence="13">
    <location>
        <begin position="21"/>
        <end position="178"/>
    </location>
</feature>
<comment type="pathway">
    <text evidence="2">Glycan metabolism; N-glycan degradation.</text>
</comment>
<evidence type="ECO:0000256" key="5">
    <source>
        <dbReference type="ARBA" id="ARBA00023277"/>
    </source>
</evidence>
<accession>A0A9P4M512</accession>
<evidence type="ECO:0000256" key="9">
    <source>
        <dbReference type="ARBA" id="ARBA00041069"/>
    </source>
</evidence>
<dbReference type="InterPro" id="IPR013783">
    <property type="entry name" value="Ig-like_fold"/>
</dbReference>
<evidence type="ECO:0000256" key="8">
    <source>
        <dbReference type="ARBA" id="ARBA00038429"/>
    </source>
</evidence>
<evidence type="ECO:0000256" key="2">
    <source>
        <dbReference type="ARBA" id="ARBA00004740"/>
    </source>
</evidence>
<proteinExistence type="inferred from homology"/>
<dbReference type="SUPFAM" id="SSF49303">
    <property type="entry name" value="beta-Galactosidase/glucuronidase domain"/>
    <property type="match status" value="2"/>
</dbReference>
<dbReference type="InterPro" id="IPR017853">
    <property type="entry name" value="GH"/>
</dbReference>
<protein>
    <recommendedName>
        <fullName evidence="9">Beta-mannosidase B</fullName>
        <ecNumber evidence="3">3.2.1.25</ecNumber>
    </recommendedName>
    <alternativeName>
        <fullName evidence="10">Mannanase B</fullName>
    </alternativeName>
</protein>
<evidence type="ECO:0000313" key="15">
    <source>
        <dbReference type="Proteomes" id="UP000799772"/>
    </source>
</evidence>
<dbReference type="Gene3D" id="2.60.120.260">
    <property type="entry name" value="Galactose-binding domain-like"/>
    <property type="match status" value="1"/>
</dbReference>
<keyword evidence="6" id="KW-0326">Glycosidase</keyword>
<dbReference type="Pfam" id="PF17786">
    <property type="entry name" value="Mannosidase_ig"/>
    <property type="match status" value="1"/>
</dbReference>
<dbReference type="SUPFAM" id="SSF49785">
    <property type="entry name" value="Galactose-binding domain-like"/>
    <property type="match status" value="1"/>
</dbReference>
<dbReference type="Gene3D" id="3.20.20.80">
    <property type="entry name" value="Glycosidases"/>
    <property type="match status" value="1"/>
</dbReference>
<name>A0A9P4M512_9PEZI</name>
<dbReference type="InterPro" id="IPR050887">
    <property type="entry name" value="Beta-mannosidase_GH2"/>
</dbReference>
<evidence type="ECO:0000256" key="7">
    <source>
        <dbReference type="ARBA" id="ARBA00023326"/>
    </source>
</evidence>
<dbReference type="GO" id="GO:0000272">
    <property type="term" value="P:polysaccharide catabolic process"/>
    <property type="evidence" value="ECO:0007669"/>
    <property type="project" value="UniProtKB-KW"/>
</dbReference>
<dbReference type="InterPro" id="IPR054593">
    <property type="entry name" value="Beta-mannosidase-like_N2"/>
</dbReference>
<dbReference type="PANTHER" id="PTHR43730">
    <property type="entry name" value="BETA-MANNOSIDASE"/>
    <property type="match status" value="1"/>
</dbReference>
<feature type="domain" description="Mannosidase Ig/CBM-like" evidence="12">
    <location>
        <begin position="690"/>
        <end position="778"/>
    </location>
</feature>
<dbReference type="Proteomes" id="UP000799772">
    <property type="component" value="Unassembled WGS sequence"/>
</dbReference>
<evidence type="ECO:0000259" key="12">
    <source>
        <dbReference type="Pfam" id="PF17786"/>
    </source>
</evidence>
<keyword evidence="5" id="KW-0119">Carbohydrate metabolism</keyword>
<organism evidence="14 15">
    <name type="scientific">Rhizodiscina lignyota</name>
    <dbReference type="NCBI Taxonomy" id="1504668"/>
    <lineage>
        <taxon>Eukaryota</taxon>
        <taxon>Fungi</taxon>
        <taxon>Dikarya</taxon>
        <taxon>Ascomycota</taxon>
        <taxon>Pezizomycotina</taxon>
        <taxon>Dothideomycetes</taxon>
        <taxon>Pleosporomycetidae</taxon>
        <taxon>Aulographales</taxon>
        <taxon>Rhizodiscinaceae</taxon>
        <taxon>Rhizodiscina</taxon>
    </lineage>
</organism>
<dbReference type="FunFam" id="3.20.20.80:FF:000050">
    <property type="entry name" value="Beta-mannosidase B"/>
    <property type="match status" value="1"/>
</dbReference>
<evidence type="ECO:0000256" key="10">
    <source>
        <dbReference type="ARBA" id="ARBA00041614"/>
    </source>
</evidence>
<dbReference type="Gene3D" id="2.60.40.10">
    <property type="entry name" value="Immunoglobulins"/>
    <property type="match status" value="1"/>
</dbReference>
<dbReference type="OrthoDB" id="2866996at2759"/>
<dbReference type="InterPro" id="IPR008979">
    <property type="entry name" value="Galactose-bd-like_sf"/>
</dbReference>
<keyword evidence="15" id="KW-1185">Reference proteome</keyword>
<dbReference type="PANTHER" id="PTHR43730:SF1">
    <property type="entry name" value="BETA-MANNOSIDASE"/>
    <property type="match status" value="1"/>
</dbReference>
<dbReference type="GO" id="GO:0004567">
    <property type="term" value="F:beta-mannosidase activity"/>
    <property type="evidence" value="ECO:0007669"/>
    <property type="project" value="UniProtKB-EC"/>
</dbReference>
<keyword evidence="4" id="KW-0378">Hydrolase</keyword>
<evidence type="ECO:0000256" key="1">
    <source>
        <dbReference type="ARBA" id="ARBA00000829"/>
    </source>
</evidence>
<dbReference type="InterPro" id="IPR006102">
    <property type="entry name" value="Ig-like_GH2"/>
</dbReference>
<dbReference type="InterPro" id="IPR041447">
    <property type="entry name" value="Mannosidase_ig"/>
</dbReference>
<dbReference type="AlphaFoldDB" id="A0A9P4M512"/>
<evidence type="ECO:0000256" key="3">
    <source>
        <dbReference type="ARBA" id="ARBA00012754"/>
    </source>
</evidence>
<feature type="domain" description="Glycoside hydrolase family 2 immunoglobulin-like beta-sandwich" evidence="11">
    <location>
        <begin position="188"/>
        <end position="289"/>
    </location>
</feature>
<evidence type="ECO:0000259" key="13">
    <source>
        <dbReference type="Pfam" id="PF22666"/>
    </source>
</evidence>
<dbReference type="InterPro" id="IPR036156">
    <property type="entry name" value="Beta-gal/glucu_dom_sf"/>
</dbReference>
<dbReference type="GO" id="GO:0006516">
    <property type="term" value="P:glycoprotein catabolic process"/>
    <property type="evidence" value="ECO:0007669"/>
    <property type="project" value="TreeGrafter"/>
</dbReference>
<dbReference type="Pfam" id="PF22666">
    <property type="entry name" value="Glyco_hydro_2_N2"/>
    <property type="match status" value="1"/>
</dbReference>
<comment type="similarity">
    <text evidence="8">Belongs to the glycosyl hydrolase 2 family. Beta-mannosidase B subfamily.</text>
</comment>
<dbReference type="Pfam" id="PF00703">
    <property type="entry name" value="Glyco_hydro_2"/>
    <property type="match status" value="1"/>
</dbReference>
<sequence length="848" mass="97566">MATPLEKIPLEIFWWREKGSSKKRETRVPTNIHLDLLAAGEIPDPFHGMNERDVQWVHDKEWVYGCSFKLPKAKQGERIDLVFDGLDTFADVALNSNHILSADNMFIPYRVDITKLVKDENALEITFRSAYEISEDIRRRRGNIVCWNGHYGRPYVRKAQYHFGWDWGPSLVTCGPWKPIYIERYMDKIEDVRIEIDISHDLSRAKVDVHVSPANDRESTFIHVQMKNFKNQIVEATNIEALYWSFEINRPELWFPLHAGAQPLYSTVVQLLQKDGTVLDTATKSFGIRKIELVRDHDDIGSTFYFRVNNVPIFAGGTNWIPGDSFLPRITPDRYRRWIQMAAKGNQNIIRIWGGGIYEDDAFYDECDRQGVLVWQDFCFACAQYPADPEFRKSVEKEATAAIQRLRHHPCLALLAGNNEDYQVANEALKHDMKMPPEQWLNSEFPARYIYERLLPSLVQQHAPWINYWPGSPFGGVDNNSDRTIGDVHIWNVSSGMLVPYQRYPDLTARFVSEFGMLSCPHHKTVTENFFGKSKDRHPQSESFEFHCKASSYEKRMFTCMGEQFRLSFDLKEYVYLTQLLQSEAMSFAFRGWRRAFSGRRCGGAIAWQLNDCWPASSWALVDYYERPKPAYYTIARALTPLTVGVMRKYRFNPNPNLQHEALCNGRTKADAANVIAHATPHVYPPKDSTYSVWICNSKSGAHEVMVELRFVSNATGEDVRDPVRKKVSAVPNDTTEVFTGEVPGNEEEEPVVLAARLMDEEGVTISRDTDWPQPLKHFTFEDRNLHIHQDGETLTISAGRPVKGLVLQNADVQWSDNCIDVVPGDEQRIVGRGLAEKAEWIHYAMND</sequence>
<evidence type="ECO:0000259" key="11">
    <source>
        <dbReference type="Pfam" id="PF00703"/>
    </source>
</evidence>
<gene>
    <name evidence="14" type="ORF">NA57DRAFT_66640</name>
</gene>
<dbReference type="EMBL" id="ML978127">
    <property type="protein sequence ID" value="KAF2098291.1"/>
    <property type="molecule type" value="Genomic_DNA"/>
</dbReference>
<comment type="catalytic activity">
    <reaction evidence="1">
        <text>Hydrolysis of terminal, non-reducing beta-D-mannose residues in beta-D-mannosides.</text>
        <dbReference type="EC" id="3.2.1.25"/>
    </reaction>
</comment>
<keyword evidence="7" id="KW-0624">Polysaccharide degradation</keyword>
<dbReference type="SUPFAM" id="SSF51445">
    <property type="entry name" value="(Trans)glycosidases"/>
    <property type="match status" value="1"/>
</dbReference>